<dbReference type="GO" id="GO:0005525">
    <property type="term" value="F:GTP binding"/>
    <property type="evidence" value="ECO:0007669"/>
    <property type="project" value="UniProtKB-KW"/>
</dbReference>
<feature type="binding site" evidence="9">
    <location>
        <begin position="344"/>
        <end position="347"/>
    </location>
    <ligand>
        <name>GMP</name>
        <dbReference type="ChEBI" id="CHEBI:58115"/>
    </ligand>
</feature>
<feature type="active site" description="GMP-histidine intermediate" evidence="8">
    <location>
        <position position="368"/>
    </location>
</feature>
<reference evidence="11" key="1">
    <citation type="submission" date="2023-06" db="EMBL/GenBank/DDBJ databases">
        <authorList>
            <person name="Kurt Z."/>
        </authorList>
    </citation>
    <scope>NUCLEOTIDE SEQUENCE</scope>
</reference>
<dbReference type="InterPro" id="IPR001233">
    <property type="entry name" value="RtcB"/>
</dbReference>
<keyword evidence="2 11" id="KW-0436">Ligase</keyword>
<evidence type="ECO:0000256" key="1">
    <source>
        <dbReference type="ARBA" id="ARBA00012726"/>
    </source>
</evidence>
<comment type="catalytic activity">
    <reaction evidence="7">
        <text>a 3'-end 3'-phospho-ribonucleotide-RNA + a 5'-end dephospho-ribonucleoside-RNA + GTP = a ribonucleotidyl-ribonucleotide-RNA + GMP + diphosphate</text>
        <dbReference type="Rhea" id="RHEA:68076"/>
        <dbReference type="Rhea" id="RHEA-COMP:10463"/>
        <dbReference type="Rhea" id="RHEA-COMP:13936"/>
        <dbReference type="Rhea" id="RHEA-COMP:17355"/>
        <dbReference type="ChEBI" id="CHEBI:33019"/>
        <dbReference type="ChEBI" id="CHEBI:37565"/>
        <dbReference type="ChEBI" id="CHEBI:58115"/>
        <dbReference type="ChEBI" id="CHEBI:83062"/>
        <dbReference type="ChEBI" id="CHEBI:138284"/>
        <dbReference type="ChEBI" id="CHEBI:173118"/>
        <dbReference type="EC" id="6.5.1.8"/>
    </reaction>
</comment>
<dbReference type="PANTHER" id="PTHR43749:SF2">
    <property type="entry name" value="RNA-SPLICING LIGASE RTCB"/>
    <property type="match status" value="1"/>
</dbReference>
<dbReference type="EMBL" id="CAXDID020000551">
    <property type="protein sequence ID" value="CAL6102078.1"/>
    <property type="molecule type" value="Genomic_DNA"/>
</dbReference>
<feature type="binding site" evidence="10">
    <location>
        <position position="178"/>
    </location>
    <ligand>
        <name>Mn(2+)</name>
        <dbReference type="ChEBI" id="CHEBI:29035"/>
        <label>2</label>
    </ligand>
</feature>
<dbReference type="GO" id="GO:0003909">
    <property type="term" value="F:DNA ligase activity"/>
    <property type="evidence" value="ECO:0007669"/>
    <property type="project" value="TreeGrafter"/>
</dbReference>
<evidence type="ECO:0000256" key="10">
    <source>
        <dbReference type="PIRSR" id="PIRSR601233-3"/>
    </source>
</evidence>
<keyword evidence="5 9" id="KW-0342">GTP-binding</keyword>
<sequence length="443" mass="49868">MQYVSGKYGDAQIFTNTLDDAARKQIQQLCDHKLASDANIRVMPDVHVGANCVIGFTSKLTKYLVPDLIGTDIGCGVSLNQLGFALSDSLRVQFFTELDQFIKDKVPIKTQTRNVSAVQVQAPFKQLFPNYNYNTFYEEVTAICKQLNLTVYDSLGTLGGGNHFIEIDEGEQLWLTVHSGSRDFGKAIAEHYQSQTADFDYEPEKLLSELNNGGQISLPKSYENVFKEFLNTKVAKKLIDKLMLRVKITAGKSQMGYLTGKLAENYVHDMKIAQMYAQLNRKMIMTQLLKFCDEFQQKYSLNKSQIHDTLPSYIESVHNYIDYEDNVIRKGAIRAHSKEAVVVPLNMKAGVILGFGKSNEEWNNSAPHGAGRLIRRSDVNKYLSLDEFKKQMNGVFTTCVNQYTLDESPGAYKNPDEIVELVGQTIDIVQICKSVYNFKAGGD</sequence>
<dbReference type="GO" id="GO:0030145">
    <property type="term" value="F:manganese ion binding"/>
    <property type="evidence" value="ECO:0007669"/>
    <property type="project" value="TreeGrafter"/>
</dbReference>
<evidence type="ECO:0000313" key="12">
    <source>
        <dbReference type="EMBL" id="CAL6102078.1"/>
    </source>
</evidence>
<dbReference type="GO" id="GO:0006396">
    <property type="term" value="P:RNA processing"/>
    <property type="evidence" value="ECO:0007669"/>
    <property type="project" value="InterPro"/>
</dbReference>
<dbReference type="EC" id="6.5.1.8" evidence="1"/>
<comment type="caution">
    <text evidence="11">The sequence shown here is derived from an EMBL/GenBank/DDBJ whole genome shotgun (WGS) entry which is preliminary data.</text>
</comment>
<name>A0AA86TTF8_9EUKA</name>
<organism evidence="11">
    <name type="scientific">Hexamita inflata</name>
    <dbReference type="NCBI Taxonomy" id="28002"/>
    <lineage>
        <taxon>Eukaryota</taxon>
        <taxon>Metamonada</taxon>
        <taxon>Diplomonadida</taxon>
        <taxon>Hexamitidae</taxon>
        <taxon>Hexamitinae</taxon>
        <taxon>Hexamita</taxon>
    </lineage>
</organism>
<keyword evidence="3 10" id="KW-0479">Metal-binding</keyword>
<dbReference type="EMBL" id="CATOUU010000389">
    <property type="protein sequence ID" value="CAI9928269.1"/>
    <property type="molecule type" value="Genomic_DNA"/>
</dbReference>
<keyword evidence="4 9" id="KW-0547">Nucleotide-binding</keyword>
<feature type="binding site" evidence="9">
    <location>
        <begin position="368"/>
        <end position="371"/>
    </location>
    <ligand>
        <name>GMP</name>
        <dbReference type="ChEBI" id="CHEBI:58115"/>
    </ligand>
</feature>
<keyword evidence="6 10" id="KW-0464">Manganese</keyword>
<feature type="binding site" evidence="9">
    <location>
        <begin position="162"/>
        <end position="166"/>
    </location>
    <ligand>
        <name>GMP</name>
        <dbReference type="ChEBI" id="CHEBI:58115"/>
    </ligand>
</feature>
<dbReference type="InterPro" id="IPR052915">
    <property type="entry name" value="RtcB-like"/>
</dbReference>
<gene>
    <name evidence="11" type="ORF">HINF_LOCUS15914</name>
    <name evidence="12" type="ORF">HINF_LOCUS71496</name>
</gene>
<dbReference type="SUPFAM" id="SSF103365">
    <property type="entry name" value="Hypothetical protein PH1602"/>
    <property type="match status" value="1"/>
</dbReference>
<dbReference type="GO" id="GO:0170057">
    <property type="term" value="F:RNA ligase (GTP) activity"/>
    <property type="evidence" value="ECO:0007669"/>
    <property type="project" value="UniProtKB-EC"/>
</dbReference>
<evidence type="ECO:0000256" key="2">
    <source>
        <dbReference type="ARBA" id="ARBA00022598"/>
    </source>
</evidence>
<dbReference type="InterPro" id="IPR036025">
    <property type="entry name" value="RtcB-like_sf"/>
</dbReference>
<evidence type="ECO:0000256" key="3">
    <source>
        <dbReference type="ARBA" id="ARBA00022723"/>
    </source>
</evidence>
<feature type="binding site" evidence="10">
    <location>
        <position position="163"/>
    </location>
    <ligand>
        <name>Mn(2+)</name>
        <dbReference type="ChEBI" id="CHEBI:29035"/>
        <label>1</label>
    </ligand>
</feature>
<accession>A0AA86TTF8</accession>
<evidence type="ECO:0000256" key="9">
    <source>
        <dbReference type="PIRSR" id="PIRSR601233-2"/>
    </source>
</evidence>
<evidence type="ECO:0000256" key="7">
    <source>
        <dbReference type="ARBA" id="ARBA00047746"/>
    </source>
</evidence>
<dbReference type="AlphaFoldDB" id="A0AA86TTF8"/>
<evidence type="ECO:0000256" key="6">
    <source>
        <dbReference type="ARBA" id="ARBA00023211"/>
    </source>
</evidence>
<reference evidence="12 13" key="2">
    <citation type="submission" date="2024-07" db="EMBL/GenBank/DDBJ databases">
        <authorList>
            <person name="Akdeniz Z."/>
        </authorList>
    </citation>
    <scope>NUCLEOTIDE SEQUENCE [LARGE SCALE GENOMIC DNA]</scope>
</reference>
<evidence type="ECO:0000313" key="11">
    <source>
        <dbReference type="EMBL" id="CAI9928269.1"/>
    </source>
</evidence>
<dbReference type="GO" id="GO:0006281">
    <property type="term" value="P:DNA repair"/>
    <property type="evidence" value="ECO:0007669"/>
    <property type="project" value="TreeGrafter"/>
</dbReference>
<dbReference type="Gene3D" id="3.90.1860.10">
    <property type="entry name" value="tRNA-splicing ligase RtcB"/>
    <property type="match status" value="1"/>
</dbReference>
<proteinExistence type="predicted"/>
<dbReference type="PANTHER" id="PTHR43749">
    <property type="entry name" value="RNA-SPLICING LIGASE RTCB"/>
    <property type="match status" value="1"/>
</dbReference>
<dbReference type="Pfam" id="PF01139">
    <property type="entry name" value="RtcB"/>
    <property type="match status" value="1"/>
</dbReference>
<evidence type="ECO:0000313" key="13">
    <source>
        <dbReference type="Proteomes" id="UP001642409"/>
    </source>
</evidence>
<evidence type="ECO:0000256" key="8">
    <source>
        <dbReference type="PIRSR" id="PIRSR601233-1"/>
    </source>
</evidence>
<comment type="cofactor">
    <cofactor evidence="10">
        <name>Mn(2+)</name>
        <dbReference type="ChEBI" id="CHEBI:29035"/>
    </cofactor>
    <text evidence="10">Binds 2 manganese ions per subunit.</text>
</comment>
<keyword evidence="13" id="KW-1185">Reference proteome</keyword>
<protein>
    <recommendedName>
        <fullName evidence="1">3'-phosphate/5'-hydroxy nucleic acid ligase</fullName>
        <ecNumber evidence="1">6.5.1.8</ecNumber>
    </recommendedName>
</protein>
<evidence type="ECO:0000256" key="4">
    <source>
        <dbReference type="ARBA" id="ARBA00022741"/>
    </source>
</evidence>
<dbReference type="GO" id="GO:0042245">
    <property type="term" value="P:RNA repair"/>
    <property type="evidence" value="ECO:0007669"/>
    <property type="project" value="TreeGrafter"/>
</dbReference>
<dbReference type="Proteomes" id="UP001642409">
    <property type="component" value="Unassembled WGS sequence"/>
</dbReference>
<evidence type="ECO:0000256" key="5">
    <source>
        <dbReference type="ARBA" id="ARBA00023134"/>
    </source>
</evidence>
<feature type="binding site" evidence="10">
    <location>
        <position position="72"/>
    </location>
    <ligand>
        <name>Mn(2+)</name>
        <dbReference type="ChEBI" id="CHEBI:29035"/>
        <label>1</label>
    </ligand>
</feature>